<dbReference type="PANTHER" id="PTHR47926">
    <property type="entry name" value="PENTATRICOPEPTIDE REPEAT-CONTAINING PROTEIN"/>
    <property type="match status" value="1"/>
</dbReference>
<dbReference type="Pfam" id="PF20431">
    <property type="entry name" value="E_motif"/>
    <property type="match status" value="1"/>
</dbReference>
<evidence type="ECO:0000256" key="1">
    <source>
        <dbReference type="ARBA" id="ARBA00022737"/>
    </source>
</evidence>
<dbReference type="FunFam" id="1.25.40.10:FF:000242">
    <property type="entry name" value="Pentatricopeptide repeat-containing protein"/>
    <property type="match status" value="1"/>
</dbReference>
<proteinExistence type="predicted"/>
<evidence type="ECO:0008006" key="5">
    <source>
        <dbReference type="Google" id="ProtNLM"/>
    </source>
</evidence>
<gene>
    <name evidence="3" type="ORF">QN277_019026</name>
</gene>
<dbReference type="GO" id="GO:0009451">
    <property type="term" value="P:RNA modification"/>
    <property type="evidence" value="ECO:0007669"/>
    <property type="project" value="InterPro"/>
</dbReference>
<feature type="repeat" description="PPR" evidence="2">
    <location>
        <begin position="29"/>
        <end position="64"/>
    </location>
</feature>
<comment type="caution">
    <text evidence="3">The sequence shown here is derived from an EMBL/GenBank/DDBJ whole genome shotgun (WGS) entry which is preliminary data.</text>
</comment>
<dbReference type="InterPro" id="IPR046960">
    <property type="entry name" value="PPR_At4g14850-like_plant"/>
</dbReference>
<accession>A0AAE1JSH9</accession>
<name>A0AAE1JSH9_9FABA</name>
<dbReference type="Gene3D" id="1.25.40.10">
    <property type="entry name" value="Tetratricopeptide repeat domain"/>
    <property type="match status" value="1"/>
</dbReference>
<dbReference type="GO" id="GO:0003723">
    <property type="term" value="F:RNA binding"/>
    <property type="evidence" value="ECO:0007669"/>
    <property type="project" value="InterPro"/>
</dbReference>
<dbReference type="AlphaFoldDB" id="A0AAE1JSH9"/>
<reference evidence="3" key="1">
    <citation type="submission" date="2023-10" db="EMBL/GenBank/DDBJ databases">
        <title>Chromosome-level genome of the transformable northern wattle, Acacia crassicarpa.</title>
        <authorList>
            <person name="Massaro I."/>
            <person name="Sinha N.R."/>
            <person name="Poethig S."/>
            <person name="Leichty A.R."/>
        </authorList>
    </citation>
    <scope>NUCLEOTIDE SEQUENCE</scope>
    <source>
        <strain evidence="3">Acra3RX</strain>
        <tissue evidence="3">Leaf</tissue>
    </source>
</reference>
<dbReference type="InterPro" id="IPR046848">
    <property type="entry name" value="E_motif"/>
</dbReference>
<evidence type="ECO:0000313" key="3">
    <source>
        <dbReference type="EMBL" id="KAK4276030.1"/>
    </source>
</evidence>
<dbReference type="NCBIfam" id="TIGR00756">
    <property type="entry name" value="PPR"/>
    <property type="match status" value="2"/>
</dbReference>
<evidence type="ECO:0000256" key="2">
    <source>
        <dbReference type="PROSITE-ProRule" id="PRU00708"/>
    </source>
</evidence>
<dbReference type="PROSITE" id="PS51375">
    <property type="entry name" value="PPR"/>
    <property type="match status" value="1"/>
</dbReference>
<dbReference type="Pfam" id="PF01535">
    <property type="entry name" value="PPR"/>
    <property type="match status" value="1"/>
</dbReference>
<evidence type="ECO:0000313" key="4">
    <source>
        <dbReference type="Proteomes" id="UP001293593"/>
    </source>
</evidence>
<dbReference type="EMBL" id="JAWXYG010000004">
    <property type="protein sequence ID" value="KAK4276030.1"/>
    <property type="molecule type" value="Genomic_DNA"/>
</dbReference>
<protein>
    <recommendedName>
        <fullName evidence="5">Pentatricopeptide repeat-containing protein</fullName>
    </recommendedName>
</protein>
<dbReference type="PANTHER" id="PTHR47926:SF537">
    <property type="entry name" value="PENTACOTRIPEPTIDE-REPEAT REGION OF PRORP DOMAIN-CONTAINING PROTEIN"/>
    <property type="match status" value="1"/>
</dbReference>
<dbReference type="Pfam" id="PF13041">
    <property type="entry name" value="PPR_2"/>
    <property type="match status" value="1"/>
</dbReference>
<dbReference type="InterPro" id="IPR002885">
    <property type="entry name" value="PPR_rpt"/>
</dbReference>
<keyword evidence="4" id="KW-1185">Reference proteome</keyword>
<dbReference type="InterPro" id="IPR011990">
    <property type="entry name" value="TPR-like_helical_dom_sf"/>
</dbReference>
<organism evidence="3 4">
    <name type="scientific">Acacia crassicarpa</name>
    <name type="common">northern wattle</name>
    <dbReference type="NCBI Taxonomy" id="499986"/>
    <lineage>
        <taxon>Eukaryota</taxon>
        <taxon>Viridiplantae</taxon>
        <taxon>Streptophyta</taxon>
        <taxon>Embryophyta</taxon>
        <taxon>Tracheophyta</taxon>
        <taxon>Spermatophyta</taxon>
        <taxon>Magnoliopsida</taxon>
        <taxon>eudicotyledons</taxon>
        <taxon>Gunneridae</taxon>
        <taxon>Pentapetalae</taxon>
        <taxon>rosids</taxon>
        <taxon>fabids</taxon>
        <taxon>Fabales</taxon>
        <taxon>Fabaceae</taxon>
        <taxon>Caesalpinioideae</taxon>
        <taxon>mimosoid clade</taxon>
        <taxon>Acacieae</taxon>
        <taxon>Acacia</taxon>
    </lineage>
</organism>
<sequence length="182" mass="19722">MITGLAIHGKGEQALALLYEMGANGMKPNAATFTSLFSACCHAGLVQEGLGLFRNMSEELGVMPNMQHYGCIVDLLGRAGRLKEAYDLIIGMPVRPDAMLWRSLLGASKIHGDEAMGEKVGKLLLQLDDSTPWSEDCVALSNVYASAERWNEVETVRKEMRVKGILNQAGCSSVQTVNFDAS</sequence>
<keyword evidence="1" id="KW-0677">Repeat</keyword>
<dbReference type="Proteomes" id="UP001293593">
    <property type="component" value="Unassembled WGS sequence"/>
</dbReference>